<sequence>MSILIVHGPHAAGHSPTQDLLRQLQQQAHAAGRMLELRTCGDLRDFVVQVCAANSDRTDMVLLDPGDLSPQIRAHPEAGLADALDQLDAPYIEVHEAFGAELERGASIHHAPVATVIINGNIASSYRIGLSIALRQLAADHRRNDGTPVQPNGPQDSEVVPRSSVSG</sequence>
<accession>A0A4V2NLQ4</accession>
<dbReference type="EMBL" id="SJTG01000002">
    <property type="protein sequence ID" value="TCI10071.1"/>
    <property type="molecule type" value="Genomic_DNA"/>
</dbReference>
<evidence type="ECO:0000256" key="3">
    <source>
        <dbReference type="ARBA" id="ARBA00011037"/>
    </source>
</evidence>
<dbReference type="UniPathway" id="UPA00053">
    <property type="reaction ID" value="UER00086"/>
</dbReference>
<evidence type="ECO:0000256" key="2">
    <source>
        <dbReference type="ARBA" id="ARBA00004902"/>
    </source>
</evidence>
<keyword evidence="9" id="KW-1185">Reference proteome</keyword>
<dbReference type="AlphaFoldDB" id="A0A4V2NLQ4"/>
<dbReference type="GO" id="GO:0009423">
    <property type="term" value="P:chorismate biosynthetic process"/>
    <property type="evidence" value="ECO:0007669"/>
    <property type="project" value="UniProtKB-UniPathway"/>
</dbReference>
<comment type="caution">
    <text evidence="8">The sequence shown here is derived from an EMBL/GenBank/DDBJ whole genome shotgun (WGS) entry which is preliminary data.</text>
</comment>
<evidence type="ECO:0000256" key="6">
    <source>
        <dbReference type="ARBA" id="ARBA00023239"/>
    </source>
</evidence>
<dbReference type="Proteomes" id="UP000291822">
    <property type="component" value="Unassembled WGS sequence"/>
</dbReference>
<protein>
    <recommendedName>
        <fullName evidence="5">3-dehydroquinate dehydratase</fullName>
        <ecNumber evidence="5">4.2.1.10</ecNumber>
    </recommendedName>
</protein>
<keyword evidence="6" id="KW-0456">Lyase</keyword>
<comment type="subunit">
    <text evidence="4">Homododecamer.</text>
</comment>
<dbReference type="Gene3D" id="3.40.50.9100">
    <property type="entry name" value="Dehydroquinase, class II"/>
    <property type="match status" value="1"/>
</dbReference>
<comment type="catalytic activity">
    <reaction evidence="1">
        <text>3-dehydroquinate = 3-dehydroshikimate + H2O</text>
        <dbReference type="Rhea" id="RHEA:21096"/>
        <dbReference type="ChEBI" id="CHEBI:15377"/>
        <dbReference type="ChEBI" id="CHEBI:16630"/>
        <dbReference type="ChEBI" id="CHEBI:32364"/>
        <dbReference type="EC" id="4.2.1.10"/>
    </reaction>
</comment>
<comment type="pathway">
    <text evidence="2">Metabolic intermediate biosynthesis; chorismate biosynthesis; chorismate from D-erythrose 4-phosphate and phosphoenolpyruvate: step 3/7.</text>
</comment>
<evidence type="ECO:0000313" key="8">
    <source>
        <dbReference type="EMBL" id="TCI10071.1"/>
    </source>
</evidence>
<evidence type="ECO:0000256" key="5">
    <source>
        <dbReference type="ARBA" id="ARBA00012060"/>
    </source>
</evidence>
<gene>
    <name evidence="8" type="ORF">EZM97_14165</name>
</gene>
<evidence type="ECO:0000256" key="7">
    <source>
        <dbReference type="SAM" id="MobiDB-lite"/>
    </source>
</evidence>
<organism evidence="8 9">
    <name type="scientific">Dyella soli</name>
    <dbReference type="NCBI Taxonomy" id="522319"/>
    <lineage>
        <taxon>Bacteria</taxon>
        <taxon>Pseudomonadati</taxon>
        <taxon>Pseudomonadota</taxon>
        <taxon>Gammaproteobacteria</taxon>
        <taxon>Lysobacterales</taxon>
        <taxon>Rhodanobacteraceae</taxon>
        <taxon>Dyella</taxon>
    </lineage>
</organism>
<dbReference type="SUPFAM" id="SSF52304">
    <property type="entry name" value="Type II 3-dehydroquinate dehydratase"/>
    <property type="match status" value="1"/>
</dbReference>
<dbReference type="EC" id="4.2.1.10" evidence="5"/>
<comment type="similarity">
    <text evidence="3">Belongs to the type-II 3-dehydroquinase family.</text>
</comment>
<name>A0A4V2NLQ4_9GAMM</name>
<reference evidence="8 9" key="1">
    <citation type="submission" date="2019-02" db="EMBL/GenBank/DDBJ databases">
        <title>Dyella amyloliquefaciens sp. nov., isolated from forest soil.</title>
        <authorList>
            <person name="Gao Z.-H."/>
            <person name="Qiu L.-H."/>
        </authorList>
    </citation>
    <scope>NUCLEOTIDE SEQUENCE [LARGE SCALE GENOMIC DNA]</scope>
    <source>
        <strain evidence="8 9">KACC 12747</strain>
    </source>
</reference>
<feature type="region of interest" description="Disordered" evidence="7">
    <location>
        <begin position="143"/>
        <end position="167"/>
    </location>
</feature>
<evidence type="ECO:0000313" key="9">
    <source>
        <dbReference type="Proteomes" id="UP000291822"/>
    </source>
</evidence>
<evidence type="ECO:0000256" key="1">
    <source>
        <dbReference type="ARBA" id="ARBA00001864"/>
    </source>
</evidence>
<dbReference type="RefSeq" id="WP_131407738.1">
    <property type="nucleotide sequence ID" value="NZ_SJTG01000002.1"/>
</dbReference>
<dbReference type="GO" id="GO:0003855">
    <property type="term" value="F:3-dehydroquinate dehydratase activity"/>
    <property type="evidence" value="ECO:0007669"/>
    <property type="project" value="UniProtKB-EC"/>
</dbReference>
<dbReference type="Pfam" id="PF01220">
    <property type="entry name" value="DHquinase_II"/>
    <property type="match status" value="1"/>
</dbReference>
<proteinExistence type="inferred from homology"/>
<dbReference type="InterPro" id="IPR001874">
    <property type="entry name" value="DHquinase_II"/>
</dbReference>
<evidence type="ECO:0000256" key="4">
    <source>
        <dbReference type="ARBA" id="ARBA00011193"/>
    </source>
</evidence>
<dbReference type="InterPro" id="IPR036441">
    <property type="entry name" value="DHquinase_II_sf"/>
</dbReference>